<evidence type="ECO:0000256" key="12">
    <source>
        <dbReference type="PROSITE-ProRule" id="PRU00560"/>
    </source>
</evidence>
<dbReference type="SUPFAM" id="SSF52540">
    <property type="entry name" value="P-loop containing nucleoside triphosphate hydrolases"/>
    <property type="match status" value="1"/>
</dbReference>
<evidence type="ECO:0000256" key="4">
    <source>
        <dbReference type="ARBA" id="ARBA00022806"/>
    </source>
</evidence>
<comment type="catalytic activity">
    <reaction evidence="8">
        <text>Couples ATP hydrolysis with the unwinding of duplex DNA by translocating in the 3'-5' direction.</text>
        <dbReference type="EC" id="5.6.2.4"/>
    </reaction>
</comment>
<dbReference type="InterPro" id="IPR013986">
    <property type="entry name" value="DExx_box_DNA_helicase_dom_sf"/>
</dbReference>
<keyword evidence="4 12" id="KW-0347">Helicase</keyword>
<dbReference type="GO" id="GO:0005829">
    <property type="term" value="C:cytosol"/>
    <property type="evidence" value="ECO:0007669"/>
    <property type="project" value="TreeGrafter"/>
</dbReference>
<evidence type="ECO:0000259" key="13">
    <source>
        <dbReference type="PROSITE" id="PS51198"/>
    </source>
</evidence>
<dbReference type="EC" id="5.6.2.4" evidence="9"/>
<dbReference type="PROSITE" id="PS51198">
    <property type="entry name" value="UVRD_HELICASE_ATP_BIND"/>
    <property type="match status" value="1"/>
</dbReference>
<evidence type="ECO:0000256" key="6">
    <source>
        <dbReference type="ARBA" id="ARBA00023125"/>
    </source>
</evidence>
<organism evidence="15 16">
    <name type="scientific">Candidatus Acidiferrum panamense</name>
    <dbReference type="NCBI Taxonomy" id="2741543"/>
    <lineage>
        <taxon>Bacteria</taxon>
        <taxon>Pseudomonadati</taxon>
        <taxon>Acidobacteriota</taxon>
        <taxon>Terriglobia</taxon>
        <taxon>Candidatus Acidiferrales</taxon>
        <taxon>Candidatus Acidiferrum</taxon>
    </lineage>
</organism>
<dbReference type="Pfam" id="PF00580">
    <property type="entry name" value="UvrD-helicase"/>
    <property type="match status" value="1"/>
</dbReference>
<evidence type="ECO:0000256" key="10">
    <source>
        <dbReference type="ARBA" id="ARBA00034923"/>
    </source>
</evidence>
<evidence type="ECO:0000313" key="15">
    <source>
        <dbReference type="EMBL" id="MBA0085675.1"/>
    </source>
</evidence>
<dbReference type="CDD" id="cd17932">
    <property type="entry name" value="DEXQc_UvrD"/>
    <property type="match status" value="1"/>
</dbReference>
<dbReference type="PANTHER" id="PTHR11070">
    <property type="entry name" value="UVRD / RECB / PCRA DNA HELICASE FAMILY MEMBER"/>
    <property type="match status" value="1"/>
</dbReference>
<feature type="non-terminal residue" evidence="15">
    <location>
        <position position="583"/>
    </location>
</feature>
<sequence>MLKLLDELNLEQRQAVETQEGPILILAGAGTGKTRAITYRIANLIAKGVPAESILAVTFTNKAAEEMRNRVTNLLLRAGVPPGEPWVSTFHSLCARVLRREAPAAGLPRDFTIYDDDDQVAAVKLAMAKLRIEADDLTPRNVLSRISYAKNHGQTPEQVRAEAFSRDGRQTADIYSAYEEVLEDSSALDFDDLLLRSRRMLRESPAVRGKWQARFQYLHVDEYQDTNRVQYELMRLLTGPQQNICVVGDEDQSIYAWRGADVSILQSFSRDFPKARIVKLEQNYRSTQTILDAAGAVVANNPDRLGKSLRAEKSAGVSLKFFEGRDPQAEAEYAAGELERILKEDSDQTCAVEYRTNSQSRAFEEVFRRQGLRYRLVGGFSFYHRAEVKDALAYVRLAMHPEDDISLLRVLNVPPRGIGKTTVDSLRETARNDGTPLWNAIEKTVSGGVTARAVAPLRAFLELVGKLKEALSTKGPAEFLHVVLEESGYMDMLMDRNTAEDVARKENLEELARAVAEGMEAGESFTDFLDGASLVSDADQYDGKPGVTLITLHSTKGLEFDHVFLTGMEEGICPHSRSINEDK</sequence>
<dbReference type="GO" id="GO:0005524">
    <property type="term" value="F:ATP binding"/>
    <property type="evidence" value="ECO:0007669"/>
    <property type="project" value="UniProtKB-UniRule"/>
</dbReference>
<dbReference type="Proteomes" id="UP000567293">
    <property type="component" value="Unassembled WGS sequence"/>
</dbReference>
<dbReference type="GO" id="GO:0033202">
    <property type="term" value="C:DNA helicase complex"/>
    <property type="evidence" value="ECO:0007669"/>
    <property type="project" value="TreeGrafter"/>
</dbReference>
<dbReference type="EMBL" id="JACDQQ010001153">
    <property type="protein sequence ID" value="MBA0085675.1"/>
    <property type="molecule type" value="Genomic_DNA"/>
</dbReference>
<evidence type="ECO:0000256" key="9">
    <source>
        <dbReference type="ARBA" id="ARBA00034808"/>
    </source>
</evidence>
<keyword evidence="5 12" id="KW-0067">ATP-binding</keyword>
<evidence type="ECO:0000256" key="1">
    <source>
        <dbReference type="ARBA" id="ARBA00009922"/>
    </source>
</evidence>
<dbReference type="AlphaFoldDB" id="A0A7V8NR40"/>
<evidence type="ECO:0000256" key="2">
    <source>
        <dbReference type="ARBA" id="ARBA00022741"/>
    </source>
</evidence>
<dbReference type="PANTHER" id="PTHR11070:SF2">
    <property type="entry name" value="ATP-DEPENDENT DNA HELICASE SRS2"/>
    <property type="match status" value="1"/>
</dbReference>
<gene>
    <name evidence="15" type="ORF">HRJ53_11820</name>
</gene>
<keyword evidence="2 12" id="KW-0547">Nucleotide-binding</keyword>
<evidence type="ECO:0000256" key="8">
    <source>
        <dbReference type="ARBA" id="ARBA00034617"/>
    </source>
</evidence>
<keyword evidence="3 12" id="KW-0378">Hydrolase</keyword>
<dbReference type="Gene3D" id="1.10.10.160">
    <property type="match status" value="1"/>
</dbReference>
<comment type="catalytic activity">
    <reaction evidence="11">
        <text>ATP + H2O = ADP + phosphate + H(+)</text>
        <dbReference type="Rhea" id="RHEA:13065"/>
        <dbReference type="ChEBI" id="CHEBI:15377"/>
        <dbReference type="ChEBI" id="CHEBI:15378"/>
        <dbReference type="ChEBI" id="CHEBI:30616"/>
        <dbReference type="ChEBI" id="CHEBI:43474"/>
        <dbReference type="ChEBI" id="CHEBI:456216"/>
        <dbReference type="EC" id="5.6.2.4"/>
    </reaction>
</comment>
<keyword evidence="16" id="KW-1185">Reference proteome</keyword>
<evidence type="ECO:0000256" key="3">
    <source>
        <dbReference type="ARBA" id="ARBA00022801"/>
    </source>
</evidence>
<reference evidence="15" key="1">
    <citation type="submission" date="2020-06" db="EMBL/GenBank/DDBJ databases">
        <title>Legume-microbial interactions unlock mineral nutrients during tropical forest succession.</title>
        <authorList>
            <person name="Epihov D.Z."/>
        </authorList>
    </citation>
    <scope>NUCLEOTIDE SEQUENCE [LARGE SCALE GENOMIC DNA]</scope>
    <source>
        <strain evidence="15">Pan2503</strain>
    </source>
</reference>
<dbReference type="InterPro" id="IPR027417">
    <property type="entry name" value="P-loop_NTPase"/>
</dbReference>
<accession>A0A7V8NR40</accession>
<proteinExistence type="inferred from homology"/>
<dbReference type="Gene3D" id="1.10.486.10">
    <property type="entry name" value="PCRA, domain 4"/>
    <property type="match status" value="1"/>
</dbReference>
<dbReference type="InterPro" id="IPR014016">
    <property type="entry name" value="UvrD-like_ATP-bd"/>
</dbReference>
<evidence type="ECO:0000256" key="11">
    <source>
        <dbReference type="ARBA" id="ARBA00048988"/>
    </source>
</evidence>
<evidence type="ECO:0000256" key="7">
    <source>
        <dbReference type="ARBA" id="ARBA00023235"/>
    </source>
</evidence>
<evidence type="ECO:0000259" key="14">
    <source>
        <dbReference type="PROSITE" id="PS51217"/>
    </source>
</evidence>
<comment type="caution">
    <text evidence="15">The sequence shown here is derived from an EMBL/GenBank/DDBJ whole genome shotgun (WGS) entry which is preliminary data.</text>
</comment>
<name>A0A7V8NR40_9BACT</name>
<evidence type="ECO:0000256" key="5">
    <source>
        <dbReference type="ARBA" id="ARBA00022840"/>
    </source>
</evidence>
<feature type="domain" description="UvrD-like helicase ATP-binding" evidence="13">
    <location>
        <begin position="6"/>
        <end position="287"/>
    </location>
</feature>
<dbReference type="FunFam" id="1.10.486.10:FF:000003">
    <property type="entry name" value="ATP-dependent DNA helicase"/>
    <property type="match status" value="1"/>
</dbReference>
<evidence type="ECO:0000313" key="16">
    <source>
        <dbReference type="Proteomes" id="UP000567293"/>
    </source>
</evidence>
<dbReference type="Pfam" id="PF13361">
    <property type="entry name" value="UvrD_C"/>
    <property type="match status" value="1"/>
</dbReference>
<keyword evidence="7" id="KW-0413">Isomerase</keyword>
<dbReference type="GO" id="GO:0043138">
    <property type="term" value="F:3'-5' DNA helicase activity"/>
    <property type="evidence" value="ECO:0007669"/>
    <property type="project" value="UniProtKB-EC"/>
</dbReference>
<dbReference type="GO" id="GO:0000725">
    <property type="term" value="P:recombinational repair"/>
    <property type="evidence" value="ECO:0007669"/>
    <property type="project" value="TreeGrafter"/>
</dbReference>
<feature type="domain" description="UvrD-like helicase C-terminal" evidence="14">
    <location>
        <begin position="288"/>
        <end position="557"/>
    </location>
</feature>
<dbReference type="InterPro" id="IPR000212">
    <property type="entry name" value="DNA_helicase_UvrD/REP"/>
</dbReference>
<dbReference type="InterPro" id="IPR014017">
    <property type="entry name" value="DNA_helicase_UvrD-like_C"/>
</dbReference>
<comment type="similarity">
    <text evidence="1">Belongs to the helicase family. UvrD subfamily.</text>
</comment>
<dbReference type="PROSITE" id="PS51217">
    <property type="entry name" value="UVRD_HELICASE_CTER"/>
    <property type="match status" value="1"/>
</dbReference>
<protein>
    <recommendedName>
        <fullName evidence="9">DNA 3'-5' helicase</fullName>
        <ecNumber evidence="9">5.6.2.4</ecNumber>
    </recommendedName>
    <alternativeName>
        <fullName evidence="10">DNA 3'-5' helicase II</fullName>
    </alternativeName>
</protein>
<keyword evidence="6" id="KW-0238">DNA-binding</keyword>
<dbReference type="Gene3D" id="3.40.50.300">
    <property type="entry name" value="P-loop containing nucleotide triphosphate hydrolases"/>
    <property type="match status" value="2"/>
</dbReference>
<feature type="binding site" evidence="12">
    <location>
        <begin position="27"/>
        <end position="34"/>
    </location>
    <ligand>
        <name>ATP</name>
        <dbReference type="ChEBI" id="CHEBI:30616"/>
    </ligand>
</feature>
<dbReference type="GO" id="GO:0003677">
    <property type="term" value="F:DNA binding"/>
    <property type="evidence" value="ECO:0007669"/>
    <property type="project" value="UniProtKB-KW"/>
</dbReference>
<dbReference type="GO" id="GO:0016787">
    <property type="term" value="F:hydrolase activity"/>
    <property type="evidence" value="ECO:0007669"/>
    <property type="project" value="UniProtKB-UniRule"/>
</dbReference>